<proteinExistence type="predicted"/>
<evidence type="ECO:0000259" key="1">
    <source>
        <dbReference type="Pfam" id="PF03358"/>
    </source>
</evidence>
<protein>
    <submittedName>
        <fullName evidence="2">NADPH-dependent FMN reductase</fullName>
    </submittedName>
</protein>
<organism evidence="2 3">
    <name type="scientific">Myroides guanonis</name>
    <dbReference type="NCBI Taxonomy" id="1150112"/>
    <lineage>
        <taxon>Bacteria</taxon>
        <taxon>Pseudomonadati</taxon>
        <taxon>Bacteroidota</taxon>
        <taxon>Flavobacteriia</taxon>
        <taxon>Flavobacteriales</taxon>
        <taxon>Flavobacteriaceae</taxon>
        <taxon>Myroides</taxon>
    </lineage>
</organism>
<dbReference type="Pfam" id="PF03358">
    <property type="entry name" value="FMN_red"/>
    <property type="match status" value="1"/>
</dbReference>
<gene>
    <name evidence="2" type="ORF">SAMN04487893_101260</name>
</gene>
<dbReference type="AlphaFoldDB" id="A0A1I3LBQ7"/>
<dbReference type="InterPro" id="IPR005025">
    <property type="entry name" value="FMN_Rdtase-like_dom"/>
</dbReference>
<dbReference type="RefSeq" id="WP_245753842.1">
    <property type="nucleotide sequence ID" value="NZ_FORU01000001.1"/>
</dbReference>
<dbReference type="InterPro" id="IPR029039">
    <property type="entry name" value="Flavoprotein-like_sf"/>
</dbReference>
<dbReference type="EMBL" id="FORU01000001">
    <property type="protein sequence ID" value="SFI82169.1"/>
    <property type="molecule type" value="Genomic_DNA"/>
</dbReference>
<dbReference type="SUPFAM" id="SSF52218">
    <property type="entry name" value="Flavoproteins"/>
    <property type="match status" value="1"/>
</dbReference>
<evidence type="ECO:0000313" key="3">
    <source>
        <dbReference type="Proteomes" id="UP000243887"/>
    </source>
</evidence>
<keyword evidence="3" id="KW-1185">Reference proteome</keyword>
<dbReference type="GO" id="GO:0016491">
    <property type="term" value="F:oxidoreductase activity"/>
    <property type="evidence" value="ECO:0007669"/>
    <property type="project" value="InterPro"/>
</dbReference>
<accession>A0A1I3LBQ7</accession>
<feature type="domain" description="NADPH-dependent FMN reductase-like" evidence="1">
    <location>
        <begin position="12"/>
        <end position="100"/>
    </location>
</feature>
<evidence type="ECO:0000313" key="2">
    <source>
        <dbReference type="EMBL" id="SFI82169.1"/>
    </source>
</evidence>
<name>A0A1I3LBQ7_9FLAO</name>
<sequence>MGKPTILSKLPGYDIQIFDIYDFEIPSEEKNRKGIPQKTLYFNTHLINSDAIIIGLAEYNGTFTITIKNIFDCGSRANKNLFAEKPMLLLSFSPRTRAGIGIRIIENIKIKRIFPYFDARIIFHFPISQRIIEMKK</sequence>
<dbReference type="STRING" id="1150112.SAMN04487893_101260"/>
<dbReference type="Gene3D" id="3.40.50.360">
    <property type="match status" value="1"/>
</dbReference>
<dbReference type="Proteomes" id="UP000243887">
    <property type="component" value="Unassembled WGS sequence"/>
</dbReference>
<reference evidence="3" key="1">
    <citation type="submission" date="2016-10" db="EMBL/GenBank/DDBJ databases">
        <authorList>
            <person name="Varghese N."/>
            <person name="Submissions S."/>
        </authorList>
    </citation>
    <scope>NUCLEOTIDE SEQUENCE [LARGE SCALE GENOMIC DNA]</scope>
    <source>
        <strain evidence="3">DSM 26542</strain>
    </source>
</reference>